<protein>
    <submittedName>
        <fullName evidence="7">Hydroxymethylglutaryl-CoA lyase</fullName>
    </submittedName>
</protein>
<name>A0A1I6DR84_9FIRM</name>
<evidence type="ECO:0000256" key="5">
    <source>
        <dbReference type="RuleBase" id="RU003523"/>
    </source>
</evidence>
<dbReference type="PROSITE" id="PS50991">
    <property type="entry name" value="PYR_CT"/>
    <property type="match status" value="1"/>
</dbReference>
<feature type="domain" description="Pyruvate carboxyltransferase" evidence="6">
    <location>
        <begin position="7"/>
        <end position="277"/>
    </location>
</feature>
<dbReference type="GO" id="GO:0004419">
    <property type="term" value="F:hydroxymethylglutaryl-CoA lyase activity"/>
    <property type="evidence" value="ECO:0007669"/>
    <property type="project" value="TreeGrafter"/>
</dbReference>
<dbReference type="PROSITE" id="PS00815">
    <property type="entry name" value="AIPM_HOMOCIT_SYNTH_1"/>
    <property type="match status" value="1"/>
</dbReference>
<dbReference type="NCBIfam" id="NF004283">
    <property type="entry name" value="PRK05692.1"/>
    <property type="match status" value="1"/>
</dbReference>
<dbReference type="RefSeq" id="WP_092483708.1">
    <property type="nucleotide sequence ID" value="NZ_FOYM01000015.1"/>
</dbReference>
<evidence type="ECO:0000313" key="7">
    <source>
        <dbReference type="EMBL" id="SFR07877.1"/>
    </source>
</evidence>
<dbReference type="Gene3D" id="3.20.20.70">
    <property type="entry name" value="Aldolase class I"/>
    <property type="match status" value="1"/>
</dbReference>
<accession>A0A1I6DR84</accession>
<dbReference type="STRING" id="39060.SAMN05660706_11565"/>
<comment type="similarity">
    <text evidence="1">Belongs to the HMG-CoA lyase family.</text>
</comment>
<keyword evidence="3" id="KW-0479">Metal-binding</keyword>
<evidence type="ECO:0000256" key="3">
    <source>
        <dbReference type="ARBA" id="ARBA00022723"/>
    </source>
</evidence>
<evidence type="ECO:0000256" key="4">
    <source>
        <dbReference type="ARBA" id="ARBA00023239"/>
    </source>
</evidence>
<dbReference type="InterPro" id="IPR043594">
    <property type="entry name" value="HMGL"/>
</dbReference>
<sequence length="296" mass="31030">MHWPGKVLVREVGLRDGLQNEKTVLPTEKKIALIRELTGAGISAIEATSFVHPRAVPQLADAEAVLAGIGAPGPGVTISALVGNVKGMQRALEMLHTPLREIVVVVSASEAHNRANLNRSVAESLAELVEICRLAEGRLRVRGAVATAFGCPYQGAIGIYAVARVIEGMVAAGIREITLADTAGMGNPRQVYDLAGEVGERYSGVDWALHLHDTRGLGLANALAGVLAGVTILECSLGGLGGCPFIPGATGNVATGDLVHMLHKMGVETGMDLRRVLQCTASLERLLGRNLPARIR</sequence>
<dbReference type="PANTHER" id="PTHR42738">
    <property type="entry name" value="HYDROXYMETHYLGLUTARYL-COA LYASE"/>
    <property type="match status" value="1"/>
</dbReference>
<dbReference type="SUPFAM" id="SSF51569">
    <property type="entry name" value="Aldolase"/>
    <property type="match status" value="1"/>
</dbReference>
<proteinExistence type="inferred from homology"/>
<dbReference type="InterPro" id="IPR013785">
    <property type="entry name" value="Aldolase_TIM"/>
</dbReference>
<dbReference type="AlphaFoldDB" id="A0A1I6DR84"/>
<keyword evidence="8" id="KW-1185">Reference proteome</keyword>
<evidence type="ECO:0000256" key="1">
    <source>
        <dbReference type="ARBA" id="ARBA00009405"/>
    </source>
</evidence>
<evidence type="ECO:0000259" key="6">
    <source>
        <dbReference type="PROSITE" id="PS50991"/>
    </source>
</evidence>
<dbReference type="PANTHER" id="PTHR42738:SF7">
    <property type="entry name" value="HYDROXYMETHYLGLUTARYL-COA LYASE"/>
    <property type="match status" value="1"/>
</dbReference>
<keyword evidence="2 5" id="KW-0808">Transferase</keyword>
<dbReference type="EMBL" id="FOYM01000015">
    <property type="protein sequence ID" value="SFR07877.1"/>
    <property type="molecule type" value="Genomic_DNA"/>
</dbReference>
<dbReference type="GO" id="GO:0046872">
    <property type="term" value="F:metal ion binding"/>
    <property type="evidence" value="ECO:0007669"/>
    <property type="project" value="UniProtKB-KW"/>
</dbReference>
<dbReference type="GO" id="GO:0006552">
    <property type="term" value="P:L-leucine catabolic process"/>
    <property type="evidence" value="ECO:0007669"/>
    <property type="project" value="TreeGrafter"/>
</dbReference>
<dbReference type="InterPro" id="IPR000891">
    <property type="entry name" value="PYR_CT"/>
</dbReference>
<evidence type="ECO:0000256" key="2">
    <source>
        <dbReference type="ARBA" id="ARBA00022679"/>
    </source>
</evidence>
<dbReference type="Pfam" id="PF00682">
    <property type="entry name" value="HMGL-like"/>
    <property type="match status" value="1"/>
</dbReference>
<dbReference type="GO" id="GO:0046951">
    <property type="term" value="P:ketone body biosynthetic process"/>
    <property type="evidence" value="ECO:0007669"/>
    <property type="project" value="TreeGrafter"/>
</dbReference>
<dbReference type="InterPro" id="IPR002034">
    <property type="entry name" value="AIPM/Hcit_synth_CS"/>
</dbReference>
<dbReference type="CDD" id="cd07938">
    <property type="entry name" value="DRE_TIM_HMGL"/>
    <property type="match status" value="1"/>
</dbReference>
<keyword evidence="4 7" id="KW-0456">Lyase</keyword>
<dbReference type="OrthoDB" id="9784013at2"/>
<evidence type="ECO:0000313" key="8">
    <source>
        <dbReference type="Proteomes" id="UP000199584"/>
    </source>
</evidence>
<dbReference type="FunFam" id="3.20.20.70:FF:000071">
    <property type="entry name" value="Hydroxymethylglutaryl-CoA lyase"/>
    <property type="match status" value="1"/>
</dbReference>
<gene>
    <name evidence="7" type="ORF">SAMN05660706_11565</name>
</gene>
<reference evidence="8" key="1">
    <citation type="submission" date="2016-10" db="EMBL/GenBank/DDBJ databases">
        <authorList>
            <person name="Varghese N."/>
            <person name="Submissions S."/>
        </authorList>
    </citation>
    <scope>NUCLEOTIDE SEQUENCE [LARGE SCALE GENOMIC DNA]</scope>
    <source>
        <strain evidence="8">DSM 3669</strain>
    </source>
</reference>
<dbReference type="GO" id="GO:0046912">
    <property type="term" value="F:acyltransferase activity, acyl groups converted into alkyl on transfer"/>
    <property type="evidence" value="ECO:0007669"/>
    <property type="project" value="InterPro"/>
</dbReference>
<comment type="similarity">
    <text evidence="5">Belongs to the alpha-IPM synthase/homocitrate synthase family.</text>
</comment>
<organism evidence="7 8">
    <name type="scientific">Desulfoscipio geothermicus DSM 3669</name>
    <dbReference type="NCBI Taxonomy" id="1121426"/>
    <lineage>
        <taxon>Bacteria</taxon>
        <taxon>Bacillati</taxon>
        <taxon>Bacillota</taxon>
        <taxon>Clostridia</taxon>
        <taxon>Eubacteriales</taxon>
        <taxon>Desulfallaceae</taxon>
        <taxon>Desulfoscipio</taxon>
    </lineage>
</organism>
<dbReference type="Proteomes" id="UP000199584">
    <property type="component" value="Unassembled WGS sequence"/>
</dbReference>